<proteinExistence type="predicted"/>
<dbReference type="SUPFAM" id="SSF48452">
    <property type="entry name" value="TPR-like"/>
    <property type="match status" value="1"/>
</dbReference>
<sequence>MSTTTTGDPLQQDLLRSAQYADAMFAPVDVGGEAPDTHQQPEPPVVEGKRARSQQQVWKAHEVELLQQGVARYGRNWKAILDDRDFAPTLGGRSAGSLKLKWYKMSKEHEEKMSASSRLWGHHALLPPGESMSMLGMEGDLGGPFGKSFIDGGFCGRMDNPGETTNLLDPFRPEEIQALKEGTARYGANWPAILTDPNYAVPLMNRSPAALQYWWNQLQGMPKPSQLDGNNQDECSSEGMEGAPNGSQSGLQSMRSWGRLETDALVKGFEMYGTDWKAILMDARYRPHLAHRTAHSLKSKWARMMKKRKRDDDARQFGVQSPMPLSLGFHAGPVSGFMGHTIGSQPPALGDCFSAAPYSVMDEGRMAPTMQPWIDTADKYDRSIDEYTKEIAANPSNPILYNHRGVVYYAKGMLDQAIDDFSTAIALDCSYADAFTNRGMAFNSKGEFDLAIMDCTTTIDINPMSASAANAYLTRALTHYNKGVLDQCIADCDATLALRPRCVSALVTRGLTVLARAKEGSLPSSEAMRCFGNALRDFKEALQIDPTNSQARVWHEEAAMLLNNPSLRAADASSESVLPTPATAGGTNAADTAGLPPPGDGPAPCADTLTSRFMH</sequence>
<dbReference type="SMART" id="SM00028">
    <property type="entry name" value="TPR"/>
    <property type="match status" value="4"/>
</dbReference>
<keyword evidence="6" id="KW-0496">Mitochondrion</keyword>
<evidence type="ECO:0000256" key="4">
    <source>
        <dbReference type="SAM" id="MobiDB-lite"/>
    </source>
</evidence>
<protein>
    <recommendedName>
        <fullName evidence="5">Myb-like domain-containing protein</fullName>
    </recommendedName>
</protein>
<dbReference type="EMBL" id="OVEO01000004">
    <property type="protein sequence ID" value="SPQ95813.1"/>
    <property type="molecule type" value="Genomic_DNA"/>
</dbReference>
<evidence type="ECO:0000256" key="2">
    <source>
        <dbReference type="ARBA" id="ARBA00022803"/>
    </source>
</evidence>
<dbReference type="Gene3D" id="1.10.246.220">
    <property type="match status" value="1"/>
</dbReference>
<dbReference type="SMART" id="SM00717">
    <property type="entry name" value="SANT"/>
    <property type="match status" value="3"/>
</dbReference>
<keyword evidence="1" id="KW-0677">Repeat</keyword>
<feature type="repeat" description="TPR" evidence="3">
    <location>
        <begin position="398"/>
        <end position="431"/>
    </location>
</feature>
<dbReference type="SUPFAM" id="SSF46689">
    <property type="entry name" value="Homeodomain-like"/>
    <property type="match status" value="2"/>
</dbReference>
<dbReference type="InterPro" id="IPR009057">
    <property type="entry name" value="Homeodomain-like_sf"/>
</dbReference>
<feature type="compositionally biased region" description="Low complexity" evidence="4">
    <location>
        <begin position="582"/>
        <end position="594"/>
    </location>
</feature>
<geneLocation type="mitochondrion" evidence="6"/>
<dbReference type="InterPro" id="IPR019734">
    <property type="entry name" value="TPR_rpt"/>
</dbReference>
<dbReference type="InterPro" id="IPR050498">
    <property type="entry name" value="Ycf3"/>
</dbReference>
<dbReference type="CDD" id="cd11660">
    <property type="entry name" value="SANT_TRF"/>
    <property type="match status" value="2"/>
</dbReference>
<feature type="region of interest" description="Disordered" evidence="4">
    <location>
        <begin position="222"/>
        <end position="251"/>
    </location>
</feature>
<feature type="domain" description="Myb-like" evidence="5">
    <location>
        <begin position="50"/>
        <end position="106"/>
    </location>
</feature>
<dbReference type="Pfam" id="PF00249">
    <property type="entry name" value="Myb_DNA-binding"/>
    <property type="match status" value="1"/>
</dbReference>
<reference evidence="6 7" key="1">
    <citation type="submission" date="2018-03" db="EMBL/GenBank/DDBJ databases">
        <authorList>
            <person name="Fogelqvist J."/>
        </authorList>
    </citation>
    <scope>NUCLEOTIDE SEQUENCE [LARGE SCALE GENOMIC DNA]</scope>
</reference>
<dbReference type="PROSITE" id="PS50090">
    <property type="entry name" value="MYB_LIKE"/>
    <property type="match status" value="2"/>
</dbReference>
<feature type="region of interest" description="Disordered" evidence="4">
    <location>
        <begin position="29"/>
        <end position="53"/>
    </location>
</feature>
<dbReference type="Proteomes" id="UP000290189">
    <property type="component" value="Unassembled WGS sequence"/>
</dbReference>
<feature type="domain" description="Myb-like" evidence="5">
    <location>
        <begin position="256"/>
        <end position="305"/>
    </location>
</feature>
<dbReference type="Pfam" id="PF13414">
    <property type="entry name" value="TPR_11"/>
    <property type="match status" value="1"/>
</dbReference>
<feature type="repeat" description="TPR" evidence="3">
    <location>
        <begin position="432"/>
        <end position="465"/>
    </location>
</feature>
<dbReference type="PROSITE" id="PS50005">
    <property type="entry name" value="TPR"/>
    <property type="match status" value="2"/>
</dbReference>
<gene>
    <name evidence="6" type="ORF">PLBR_LOCUS3028</name>
</gene>
<evidence type="ECO:0000259" key="5">
    <source>
        <dbReference type="PROSITE" id="PS50090"/>
    </source>
</evidence>
<evidence type="ECO:0000256" key="1">
    <source>
        <dbReference type="ARBA" id="ARBA00022737"/>
    </source>
</evidence>
<organism evidence="6 7">
    <name type="scientific">Plasmodiophora brassicae</name>
    <name type="common">Clubroot disease agent</name>
    <dbReference type="NCBI Taxonomy" id="37360"/>
    <lineage>
        <taxon>Eukaryota</taxon>
        <taxon>Sar</taxon>
        <taxon>Rhizaria</taxon>
        <taxon>Endomyxa</taxon>
        <taxon>Phytomyxea</taxon>
        <taxon>Plasmodiophorida</taxon>
        <taxon>Plasmodiophoridae</taxon>
        <taxon>Plasmodiophora</taxon>
    </lineage>
</organism>
<dbReference type="InterPro" id="IPR011990">
    <property type="entry name" value="TPR-like_helical_dom_sf"/>
</dbReference>
<dbReference type="InterPro" id="IPR001005">
    <property type="entry name" value="SANT/Myb"/>
</dbReference>
<keyword evidence="2 3" id="KW-0802">TPR repeat</keyword>
<accession>A0A3P3Y6L5</accession>
<evidence type="ECO:0000256" key="3">
    <source>
        <dbReference type="PROSITE-ProRule" id="PRU00339"/>
    </source>
</evidence>
<dbReference type="Gene3D" id="1.10.10.60">
    <property type="entry name" value="Homeodomain-like"/>
    <property type="match status" value="2"/>
</dbReference>
<dbReference type="PANTHER" id="PTHR44858">
    <property type="entry name" value="TETRATRICOPEPTIDE REPEAT PROTEIN 6"/>
    <property type="match status" value="1"/>
</dbReference>
<dbReference type="Gene3D" id="1.25.40.10">
    <property type="entry name" value="Tetratricopeptide repeat domain"/>
    <property type="match status" value="2"/>
</dbReference>
<evidence type="ECO:0000313" key="6">
    <source>
        <dbReference type="EMBL" id="SPQ95813.1"/>
    </source>
</evidence>
<name>A0A3P3Y6L5_PLABS</name>
<dbReference type="PANTHER" id="PTHR44858:SF1">
    <property type="entry name" value="UDP-N-ACETYLGLUCOSAMINE--PEPTIDE N-ACETYLGLUCOSAMINYLTRANSFERASE SPINDLY-RELATED"/>
    <property type="match status" value="1"/>
</dbReference>
<feature type="region of interest" description="Disordered" evidence="4">
    <location>
        <begin position="572"/>
        <end position="615"/>
    </location>
</feature>
<dbReference type="AlphaFoldDB" id="A0A3P3Y6L5"/>
<evidence type="ECO:0000313" key="7">
    <source>
        <dbReference type="Proteomes" id="UP000290189"/>
    </source>
</evidence>